<evidence type="ECO:0000259" key="1">
    <source>
        <dbReference type="Pfam" id="PF08241"/>
    </source>
</evidence>
<dbReference type="InterPro" id="IPR058917">
    <property type="entry name" value="RESC6_dom"/>
</dbReference>
<proteinExistence type="predicted"/>
<dbReference type="AlphaFoldDB" id="A0A812Y5H0"/>
<dbReference type="Pfam" id="PF26188">
    <property type="entry name" value="RESC6"/>
    <property type="match status" value="1"/>
</dbReference>
<organism evidence="3 4">
    <name type="scientific">Symbiodinium pilosum</name>
    <name type="common">Dinoflagellate</name>
    <dbReference type="NCBI Taxonomy" id="2952"/>
    <lineage>
        <taxon>Eukaryota</taxon>
        <taxon>Sar</taxon>
        <taxon>Alveolata</taxon>
        <taxon>Dinophyceae</taxon>
        <taxon>Suessiales</taxon>
        <taxon>Symbiodiniaceae</taxon>
        <taxon>Symbiodinium</taxon>
    </lineage>
</organism>
<dbReference type="CDD" id="cd02440">
    <property type="entry name" value="AdoMet_MTases"/>
    <property type="match status" value="1"/>
</dbReference>
<protein>
    <submittedName>
        <fullName evidence="3">Eef1aknmt protein</fullName>
    </submittedName>
</protein>
<dbReference type="GO" id="GO:0016787">
    <property type="term" value="F:hydrolase activity"/>
    <property type="evidence" value="ECO:0007669"/>
    <property type="project" value="InterPro"/>
</dbReference>
<evidence type="ECO:0000313" key="3">
    <source>
        <dbReference type="EMBL" id="CAE7773210.1"/>
    </source>
</evidence>
<dbReference type="SUPFAM" id="SSF53927">
    <property type="entry name" value="Cytidine deaminase-like"/>
    <property type="match status" value="1"/>
</dbReference>
<dbReference type="InterPro" id="IPR016192">
    <property type="entry name" value="APOBEC/CMP_deaminase_Zn-bd"/>
</dbReference>
<dbReference type="GO" id="GO:0005759">
    <property type="term" value="C:mitochondrial matrix"/>
    <property type="evidence" value="ECO:0007669"/>
    <property type="project" value="TreeGrafter"/>
</dbReference>
<sequence>MENQSLAEGQMGLYRMVQLEIMGARHAMRKEQMTYVKPQRAHRRMMVSPAQLNQNCPAEVFGLVQIVLASQHSLVQDLRVRTGDSLDVTFQERLTGFGANQLPELVQLIETRHSQFSPVSLCTALHRLATFPAGNKQYQRCLGLLSTLESQVRERPDRFRAQSVANACWAVAKLQWNANSLLQALIEMAQKRVDDFKPQELSLFLWGIASSGGVSKAYEAAAAATMTSEFLRRGSGRFDAQSTATLAYAAGILLVTSEPFWSALDVGSANRVLEFSDRQLANLVWGFATVVYTDCTTVFTRVAKEAPIAKLAPIDLSLVAWSMAKVSQGGQDFYDQVADAVCAKRSDWKMSDPRNIATLLYSFALAEQATCHDGAFRELAEAVCKRTREFSVQGLTNAVWAYATACYTDEHWFNVVAREVLSRDHAEFEPLDVSNCLWAYAAVLHKDSSMISRLTSLGKVMIAELSAQNLAISVWALASLEVRDHQFFERAADPFVARLAECKTQELNNMLWAYATACVRLPWLFIKVCNHARAVGLEEFKMHELSIMMWAHGTAGVCNHDFFDDVVGEVLENRGIESCAPREVANAAWAYSTIIGRCHWPWMEAVAGFSESHICEFDMQGIGNVLWSFANVVTYSKALLEVACSETAKRVRQDPQSASHNVAQVLSAAQAAGALHVELLEAAVDAFLGHDFALEASKSSMQSITARELLILGNAARPASDRLGGRWKRLMDYLDFHIFHPLRRAVPSISEGHDNWSSMEDCISELDLDHLGVGFTAQFLADINAVSSTEIFGGSESSGSDWIKEAAAACAIERERAIRAGQAEAAPLNQQKLVRQLDKVNKREIVAWVRVHAAGKTEPGRAFSWQLEAETSKESSSASRLLKPLMTRSRVAPNLVGEHDRSGHAERCALMQVTADLLDGTSPNNGWRIKGELFLYVTHYPCISCVCVIAQFSRLFPQLAIHLAYADGRSHAQSLVSFFLRQFTQNTCRPMSLRHDLSVHWADKPEYWNRVYNVQGQHGRSLFEWYGLGYQQLRSSVLELLAATPSAPSESRLLVLGSGDSALSAELASDEALQKKSWQVTSIDFSAEVTERMRQRFPGLTFLTMDARNMSDFDDGHFAAAVDKGLSDCLGTVTARQEYFQEVRRVLRSGGQLLVVSQRRLWAGQDSVSDGLEAEDAADLREPHLEAHDLGPGWSCKEKEMYGPLFMESDPKQPPFPQPGTEGTIPYFVLTCHVLADAMRESEI</sequence>
<dbReference type="InterPro" id="IPR029063">
    <property type="entry name" value="SAM-dependent_MTases_sf"/>
</dbReference>
<dbReference type="GO" id="GO:0008270">
    <property type="term" value="F:zinc ion binding"/>
    <property type="evidence" value="ECO:0007669"/>
    <property type="project" value="InterPro"/>
</dbReference>
<dbReference type="Gene3D" id="3.40.140.10">
    <property type="entry name" value="Cytidine Deaminase, domain 2"/>
    <property type="match status" value="1"/>
</dbReference>
<dbReference type="GO" id="GO:0000963">
    <property type="term" value="P:mitochondrial RNA processing"/>
    <property type="evidence" value="ECO:0007669"/>
    <property type="project" value="TreeGrafter"/>
</dbReference>
<keyword evidence="4" id="KW-1185">Reference proteome</keyword>
<evidence type="ECO:0000313" key="4">
    <source>
        <dbReference type="Proteomes" id="UP000649617"/>
    </source>
</evidence>
<dbReference type="SUPFAM" id="SSF53335">
    <property type="entry name" value="S-adenosyl-L-methionine-dependent methyltransferases"/>
    <property type="match status" value="1"/>
</dbReference>
<reference evidence="3" key="1">
    <citation type="submission" date="2021-02" db="EMBL/GenBank/DDBJ databases">
        <authorList>
            <person name="Dougan E. K."/>
            <person name="Rhodes N."/>
            <person name="Thang M."/>
            <person name="Chan C."/>
        </authorList>
    </citation>
    <scope>NUCLEOTIDE SEQUENCE</scope>
</reference>
<name>A0A812Y5H0_SYMPI</name>
<dbReference type="GO" id="GO:0003723">
    <property type="term" value="F:RNA binding"/>
    <property type="evidence" value="ECO:0007669"/>
    <property type="project" value="TreeGrafter"/>
</dbReference>
<dbReference type="PROSITE" id="PS00903">
    <property type="entry name" value="CYT_DCMP_DEAMINASES_1"/>
    <property type="match status" value="1"/>
</dbReference>
<dbReference type="InterPro" id="IPR013216">
    <property type="entry name" value="Methyltransf_11"/>
</dbReference>
<dbReference type="GO" id="GO:0035770">
    <property type="term" value="C:ribonucleoprotein granule"/>
    <property type="evidence" value="ECO:0007669"/>
    <property type="project" value="TreeGrafter"/>
</dbReference>
<dbReference type="PANTHER" id="PTHR21228:SF40">
    <property type="entry name" value="LD45607P"/>
    <property type="match status" value="1"/>
</dbReference>
<dbReference type="EMBL" id="CAJNIZ010047671">
    <property type="protein sequence ID" value="CAE7773210.1"/>
    <property type="molecule type" value="Genomic_DNA"/>
</dbReference>
<gene>
    <name evidence="3" type="primary">eef1aknmt</name>
    <name evidence="3" type="ORF">SPIL2461_LOCUS22820</name>
</gene>
<dbReference type="InterPro" id="IPR016193">
    <property type="entry name" value="Cytidine_deaminase-like"/>
</dbReference>
<dbReference type="InterPro" id="IPR050870">
    <property type="entry name" value="FAST_kinase"/>
</dbReference>
<feature type="domain" description="Methyltransferase type 11" evidence="1">
    <location>
        <begin position="1056"/>
        <end position="1154"/>
    </location>
</feature>
<evidence type="ECO:0000259" key="2">
    <source>
        <dbReference type="Pfam" id="PF26188"/>
    </source>
</evidence>
<dbReference type="GO" id="GO:0044528">
    <property type="term" value="P:regulation of mitochondrial mRNA stability"/>
    <property type="evidence" value="ECO:0007669"/>
    <property type="project" value="TreeGrafter"/>
</dbReference>
<dbReference type="GO" id="GO:0008757">
    <property type="term" value="F:S-adenosylmethionine-dependent methyltransferase activity"/>
    <property type="evidence" value="ECO:0007669"/>
    <property type="project" value="InterPro"/>
</dbReference>
<dbReference type="Gene3D" id="3.40.50.150">
    <property type="entry name" value="Vaccinia Virus protein VP39"/>
    <property type="match status" value="1"/>
</dbReference>
<dbReference type="PANTHER" id="PTHR21228">
    <property type="entry name" value="FAST LEU-RICH DOMAIN-CONTAINING"/>
    <property type="match status" value="1"/>
</dbReference>
<dbReference type="Pfam" id="PF08241">
    <property type="entry name" value="Methyltransf_11"/>
    <property type="match status" value="1"/>
</dbReference>
<feature type="domain" description="RNA-editing substrate-binding complex 6 protein" evidence="2">
    <location>
        <begin position="347"/>
        <end position="630"/>
    </location>
</feature>
<comment type="caution">
    <text evidence="3">The sequence shown here is derived from an EMBL/GenBank/DDBJ whole genome shotgun (WGS) entry which is preliminary data.</text>
</comment>
<dbReference type="Proteomes" id="UP000649617">
    <property type="component" value="Unassembled WGS sequence"/>
</dbReference>
<dbReference type="OrthoDB" id="414347at2759"/>
<accession>A0A812Y5H0</accession>